<evidence type="ECO:0000313" key="2">
    <source>
        <dbReference type="Proteomes" id="UP001500221"/>
    </source>
</evidence>
<sequence length="139" mass="14226">MAALGTYSLKLSLAGTDKTAEISNCRLVVGDADADFVSFADANAGGAKEWRLQGTATQDLSTGSIWSSVFTSPGTTSAAVLRPNGGTTASATQPTFTGNVTLSLPDGDFLGGEANASRTAKFTWDFDFPFSAAPVMATS</sequence>
<gene>
    <name evidence="1" type="ORF">GCM10023340_38910</name>
</gene>
<proteinExistence type="predicted"/>
<dbReference type="Proteomes" id="UP001500221">
    <property type="component" value="Unassembled WGS sequence"/>
</dbReference>
<dbReference type="RefSeq" id="WP_345462673.1">
    <property type="nucleotide sequence ID" value="NZ_BAABKG010000005.1"/>
</dbReference>
<comment type="caution">
    <text evidence="1">The sequence shown here is derived from an EMBL/GenBank/DDBJ whole genome shotgun (WGS) entry which is preliminary data.</text>
</comment>
<evidence type="ECO:0000313" key="1">
    <source>
        <dbReference type="EMBL" id="GAA5154795.1"/>
    </source>
</evidence>
<dbReference type="EMBL" id="BAABKG010000005">
    <property type="protein sequence ID" value="GAA5154795.1"/>
    <property type="molecule type" value="Genomic_DNA"/>
</dbReference>
<accession>A0ABP9PZT5</accession>
<protein>
    <submittedName>
        <fullName evidence="1">Uncharacterized protein</fullName>
    </submittedName>
</protein>
<organism evidence="1 2">
    <name type="scientific">Nocardioides marinquilinus</name>
    <dbReference type="NCBI Taxonomy" id="1210400"/>
    <lineage>
        <taxon>Bacteria</taxon>
        <taxon>Bacillati</taxon>
        <taxon>Actinomycetota</taxon>
        <taxon>Actinomycetes</taxon>
        <taxon>Propionibacteriales</taxon>
        <taxon>Nocardioidaceae</taxon>
        <taxon>Nocardioides</taxon>
    </lineage>
</organism>
<keyword evidence="2" id="KW-1185">Reference proteome</keyword>
<reference evidence="2" key="1">
    <citation type="journal article" date="2019" name="Int. J. Syst. Evol. Microbiol.">
        <title>The Global Catalogue of Microorganisms (GCM) 10K type strain sequencing project: providing services to taxonomists for standard genome sequencing and annotation.</title>
        <authorList>
            <consortium name="The Broad Institute Genomics Platform"/>
            <consortium name="The Broad Institute Genome Sequencing Center for Infectious Disease"/>
            <person name="Wu L."/>
            <person name="Ma J."/>
        </authorList>
    </citation>
    <scope>NUCLEOTIDE SEQUENCE [LARGE SCALE GENOMIC DNA]</scope>
    <source>
        <strain evidence="2">JCM 18459</strain>
    </source>
</reference>
<name>A0ABP9PZT5_9ACTN</name>